<reference evidence="5" key="1">
    <citation type="submission" date="2021-02" db="EMBL/GenBank/DDBJ databases">
        <authorList>
            <person name="Nowell W R."/>
        </authorList>
    </citation>
    <scope>NUCLEOTIDE SEQUENCE</scope>
    <source>
        <strain evidence="5">Ploen Becks lab</strain>
    </source>
</reference>
<evidence type="ECO:0000256" key="1">
    <source>
        <dbReference type="ARBA" id="ARBA00004123"/>
    </source>
</evidence>
<dbReference type="AlphaFoldDB" id="A0A813NZM0"/>
<dbReference type="Proteomes" id="UP000663879">
    <property type="component" value="Unassembled WGS sequence"/>
</dbReference>
<dbReference type="PANTHER" id="PTHR13026:SF0">
    <property type="entry name" value="RIBOSOMAL RNA PROCESSING 1B"/>
    <property type="match status" value="1"/>
</dbReference>
<dbReference type="GO" id="GO:0006364">
    <property type="term" value="P:rRNA processing"/>
    <property type="evidence" value="ECO:0007669"/>
    <property type="project" value="UniProtKB-KW"/>
</dbReference>
<dbReference type="OrthoDB" id="2019504at2759"/>
<evidence type="ECO:0000313" key="6">
    <source>
        <dbReference type="Proteomes" id="UP000663879"/>
    </source>
</evidence>
<proteinExistence type="inferred from homology"/>
<dbReference type="EMBL" id="CAJNOC010000325">
    <property type="protein sequence ID" value="CAF0745205.1"/>
    <property type="molecule type" value="Genomic_DNA"/>
</dbReference>
<accession>A0A813NZM0</accession>
<comment type="caution">
    <text evidence="5">The sequence shown here is derived from an EMBL/GenBank/DDBJ whole genome shotgun (WGS) entry which is preliminary data.</text>
</comment>
<dbReference type="Pfam" id="PF05997">
    <property type="entry name" value="Nop52"/>
    <property type="match status" value="1"/>
</dbReference>
<evidence type="ECO:0000256" key="3">
    <source>
        <dbReference type="ARBA" id="ARBA00022552"/>
    </source>
</evidence>
<dbReference type="GO" id="GO:0030688">
    <property type="term" value="C:preribosome, small subunit precursor"/>
    <property type="evidence" value="ECO:0007669"/>
    <property type="project" value="InterPro"/>
</dbReference>
<name>A0A813NZM0_9BILA</name>
<dbReference type="PANTHER" id="PTHR13026">
    <property type="entry name" value="NNP-1 PROTEIN NOVEL NUCLEAR PROTEIN 1 NOP52"/>
    <property type="match status" value="1"/>
</dbReference>
<evidence type="ECO:0000256" key="2">
    <source>
        <dbReference type="ARBA" id="ARBA00006374"/>
    </source>
</evidence>
<keyword evidence="6" id="KW-1185">Reference proteome</keyword>
<comment type="subcellular location">
    <subcellularLocation>
        <location evidence="1">Nucleus</location>
    </subcellularLocation>
</comment>
<evidence type="ECO:0000256" key="4">
    <source>
        <dbReference type="ARBA" id="ARBA00023242"/>
    </source>
</evidence>
<keyword evidence="4" id="KW-0539">Nucleus</keyword>
<protein>
    <submittedName>
        <fullName evidence="5">Uncharacterized protein</fullName>
    </submittedName>
</protein>
<gene>
    <name evidence="5" type="ORF">OXX778_LOCUS3609</name>
</gene>
<evidence type="ECO:0000313" key="5">
    <source>
        <dbReference type="EMBL" id="CAF0745205.1"/>
    </source>
</evidence>
<keyword evidence="3" id="KW-0698">rRNA processing</keyword>
<organism evidence="5 6">
    <name type="scientific">Brachionus calyciflorus</name>
    <dbReference type="NCBI Taxonomy" id="104777"/>
    <lineage>
        <taxon>Eukaryota</taxon>
        <taxon>Metazoa</taxon>
        <taxon>Spiralia</taxon>
        <taxon>Gnathifera</taxon>
        <taxon>Rotifera</taxon>
        <taxon>Eurotatoria</taxon>
        <taxon>Monogononta</taxon>
        <taxon>Pseudotrocha</taxon>
        <taxon>Ploima</taxon>
        <taxon>Brachionidae</taxon>
        <taxon>Brachionus</taxon>
    </lineage>
</organism>
<sequence>MFDQMDNEKLFAIKLADNEKTIRDKSISQLRNYIRSRCITEKSPFSEEDLIKLWKGLHYCMWMCDKPLVQEELNDKICNLMDCFNNNNKQVILFVKVYFMTIIREWIGIDKWRMDKFMMLVRSIIRKIFGYLNSKKWDKVLIKKFNKMMLELPLNINDDRIPDGITYHITDLYIEELAKFGDNIKPVRAVKMLLPFFKLMAISKKPQFVMHLKKRLFEQIIECSDVGIEPEVEEEMAEIKAFGLQLCEEEDTSEYNIKFNYKLIADKLFKVGNSQECLQRNKKLIFDLVKKFRALMKGVYPIDDFNLPNLDKDDERTKPNLALLKKKADRIDLKNLNKKNKKNKAKKNK</sequence>
<dbReference type="InterPro" id="IPR010301">
    <property type="entry name" value="RRP1"/>
</dbReference>
<comment type="similarity">
    <text evidence="2">Belongs to the RRP1 family.</text>
</comment>
<dbReference type="GO" id="GO:0005634">
    <property type="term" value="C:nucleus"/>
    <property type="evidence" value="ECO:0007669"/>
    <property type="project" value="UniProtKB-SubCell"/>
</dbReference>